<evidence type="ECO:0000313" key="1">
    <source>
        <dbReference type="EMBL" id="SVB77524.1"/>
    </source>
</evidence>
<dbReference type="AlphaFoldDB" id="A0A382GRS7"/>
<sequence>QIPACNGYINEFNLSCKSVTNNSSDMSRMCA</sequence>
<accession>A0A382GRS7</accession>
<proteinExistence type="predicted"/>
<gene>
    <name evidence="1" type="ORF">METZ01_LOCUS230378</name>
</gene>
<feature type="non-terminal residue" evidence="1">
    <location>
        <position position="1"/>
    </location>
</feature>
<dbReference type="EMBL" id="UINC01056923">
    <property type="protein sequence ID" value="SVB77524.1"/>
    <property type="molecule type" value="Genomic_DNA"/>
</dbReference>
<protein>
    <submittedName>
        <fullName evidence="1">Uncharacterized protein</fullName>
    </submittedName>
</protein>
<name>A0A382GRS7_9ZZZZ</name>
<reference evidence="1" key="1">
    <citation type="submission" date="2018-05" db="EMBL/GenBank/DDBJ databases">
        <authorList>
            <person name="Lanie J.A."/>
            <person name="Ng W.-L."/>
            <person name="Kazmierczak K.M."/>
            <person name="Andrzejewski T.M."/>
            <person name="Davidsen T.M."/>
            <person name="Wayne K.J."/>
            <person name="Tettelin H."/>
            <person name="Glass J.I."/>
            <person name="Rusch D."/>
            <person name="Podicherti R."/>
            <person name="Tsui H.-C.T."/>
            <person name="Winkler M.E."/>
        </authorList>
    </citation>
    <scope>NUCLEOTIDE SEQUENCE</scope>
</reference>
<organism evidence="1">
    <name type="scientific">marine metagenome</name>
    <dbReference type="NCBI Taxonomy" id="408172"/>
    <lineage>
        <taxon>unclassified sequences</taxon>
        <taxon>metagenomes</taxon>
        <taxon>ecological metagenomes</taxon>
    </lineage>
</organism>